<dbReference type="RefSeq" id="WP_304374700.1">
    <property type="nucleotide sequence ID" value="NZ_JAUOZU010000001.1"/>
</dbReference>
<dbReference type="EMBL" id="JAUOZU010000001">
    <property type="protein sequence ID" value="MDO6962831.1"/>
    <property type="molecule type" value="Genomic_DNA"/>
</dbReference>
<feature type="domain" description="PIN" evidence="1">
    <location>
        <begin position="4"/>
        <end position="108"/>
    </location>
</feature>
<name>A0ABT8YGQ6_9HYPH</name>
<sequence>MPPRILIDANVLYRTRLRELLLAQASTGLVRPLWSVRIIEECASGLVRNGALDGAAREGFITSLSAPAYIASGHEALEGTFGLPDPDDEHVLAAAVHAGAGLILSFNLKDFPVRRLKPLGVRAEMPDSFFLGLLGDRSDSFLDAVEKARATIAPDLPQEEHFAMLRRAGIPRTVKRCLQIINDP</sequence>
<dbReference type="SUPFAM" id="SSF88723">
    <property type="entry name" value="PIN domain-like"/>
    <property type="match status" value="1"/>
</dbReference>
<evidence type="ECO:0000259" key="1">
    <source>
        <dbReference type="Pfam" id="PF13470"/>
    </source>
</evidence>
<evidence type="ECO:0000313" key="3">
    <source>
        <dbReference type="Proteomes" id="UP001174932"/>
    </source>
</evidence>
<keyword evidence="3" id="KW-1185">Reference proteome</keyword>
<dbReference type="InterPro" id="IPR029060">
    <property type="entry name" value="PIN-like_dom_sf"/>
</dbReference>
<reference evidence="2" key="2">
    <citation type="submission" date="2023-07" db="EMBL/GenBank/DDBJ databases">
        <authorList>
            <person name="Shen H."/>
        </authorList>
    </citation>
    <scope>NUCLEOTIDE SEQUENCE</scope>
    <source>
        <strain evidence="2">TNR-22</strain>
    </source>
</reference>
<gene>
    <name evidence="2" type="ORF">Q4481_02615</name>
</gene>
<accession>A0ABT8YGQ6</accession>
<dbReference type="Proteomes" id="UP001174932">
    <property type="component" value="Unassembled WGS sequence"/>
</dbReference>
<protein>
    <submittedName>
        <fullName evidence="2">PIN domain-containing protein</fullName>
    </submittedName>
</protein>
<dbReference type="InterPro" id="IPR002716">
    <property type="entry name" value="PIN_dom"/>
</dbReference>
<dbReference type="Pfam" id="PF13470">
    <property type="entry name" value="PIN_3"/>
    <property type="match status" value="1"/>
</dbReference>
<comment type="caution">
    <text evidence="2">The sequence shown here is derived from an EMBL/GenBank/DDBJ whole genome shotgun (WGS) entry which is preliminary data.</text>
</comment>
<proteinExistence type="predicted"/>
<evidence type="ECO:0000313" key="2">
    <source>
        <dbReference type="EMBL" id="MDO6962831.1"/>
    </source>
</evidence>
<organism evidence="2 3">
    <name type="scientific">Rhizobium alvei</name>
    <dbReference type="NCBI Taxonomy" id="1132659"/>
    <lineage>
        <taxon>Bacteria</taxon>
        <taxon>Pseudomonadati</taxon>
        <taxon>Pseudomonadota</taxon>
        <taxon>Alphaproteobacteria</taxon>
        <taxon>Hyphomicrobiales</taxon>
        <taxon>Rhizobiaceae</taxon>
        <taxon>Rhizobium/Agrobacterium group</taxon>
        <taxon>Rhizobium</taxon>
    </lineage>
</organism>
<reference evidence="2" key="1">
    <citation type="journal article" date="2015" name="Int. J. Syst. Evol. Microbiol.">
        <title>Rhizobium alvei sp. nov., isolated from a freshwater river.</title>
        <authorList>
            <person name="Sheu S.Y."/>
            <person name="Huang H.W."/>
            <person name="Young C.C."/>
            <person name="Chen W.M."/>
        </authorList>
    </citation>
    <scope>NUCLEOTIDE SEQUENCE</scope>
    <source>
        <strain evidence="2">TNR-22</strain>
    </source>
</reference>